<dbReference type="AlphaFoldDB" id="A0A8J2KA06"/>
<protein>
    <submittedName>
        <fullName evidence="2">Uncharacterized protein</fullName>
    </submittedName>
</protein>
<name>A0A8J2KA06_9HEXA</name>
<organism evidence="2 3">
    <name type="scientific">Allacma fusca</name>
    <dbReference type="NCBI Taxonomy" id="39272"/>
    <lineage>
        <taxon>Eukaryota</taxon>
        <taxon>Metazoa</taxon>
        <taxon>Ecdysozoa</taxon>
        <taxon>Arthropoda</taxon>
        <taxon>Hexapoda</taxon>
        <taxon>Collembola</taxon>
        <taxon>Symphypleona</taxon>
        <taxon>Sminthuridae</taxon>
        <taxon>Allacma</taxon>
    </lineage>
</organism>
<proteinExistence type="predicted"/>
<accession>A0A8J2KA06</accession>
<evidence type="ECO:0000313" key="2">
    <source>
        <dbReference type="EMBL" id="CAG7784988.1"/>
    </source>
</evidence>
<dbReference type="EMBL" id="CAJVCH010286725">
    <property type="protein sequence ID" value="CAG7784988.1"/>
    <property type="molecule type" value="Genomic_DNA"/>
</dbReference>
<gene>
    <name evidence="2" type="ORF">AFUS01_LOCUS23641</name>
</gene>
<feature type="region of interest" description="Disordered" evidence="1">
    <location>
        <begin position="318"/>
        <end position="340"/>
    </location>
</feature>
<feature type="compositionally biased region" description="Polar residues" evidence="1">
    <location>
        <begin position="1"/>
        <end position="13"/>
    </location>
</feature>
<keyword evidence="3" id="KW-1185">Reference proteome</keyword>
<evidence type="ECO:0000256" key="1">
    <source>
        <dbReference type="SAM" id="MobiDB-lite"/>
    </source>
</evidence>
<feature type="region of interest" description="Disordered" evidence="1">
    <location>
        <begin position="1"/>
        <end position="24"/>
    </location>
</feature>
<sequence>MTTTNKPPNILDSSSDEVLKESRENEESDKIIVNEIYRHSPIQLKFGPIIYPDLASWDPYVEEAVFLAKTMFRKEFQPPGCKVPTGMPHGGTKWFAILKAIVPIVKTLSLEELIPGDFFENVVDLFGYVFRTIPDDGQNMDESIFQSILKVFSKCAQTSPTFLVHVTGCPKKFNKLDLQKADGSKARMRLHKLPPKTSAFRSHRNDVVVESMWTLLDIALCTCYATFLSDNINGYYRLQSYMKQIFLNERVQKRWFVAFKGVDTYSGLLPFGDYKTLMYNLDKVKAAAHTQCSGAEWHPRPELVGPDYSQRNIFKTRVSHNGEPGQRSRLYDSQKPGDNPDPFVIGNEEIKIWRPFKSRPKTKIGTSWRVKRDITQQGNILDFIRSQPEPLRNGGAIRSLMDNDSNKPFAGVEISDQIENTLSASKNSDGDEPEKLGFKPSQLEIWDGMAYCLQANYEQTPDGKLRMRGITPSVESLLEYCDENDLAAEFLHQKPYPNPYEKKGRRRN</sequence>
<dbReference type="Proteomes" id="UP000708208">
    <property type="component" value="Unassembled WGS sequence"/>
</dbReference>
<comment type="caution">
    <text evidence="2">The sequence shown here is derived from an EMBL/GenBank/DDBJ whole genome shotgun (WGS) entry which is preliminary data.</text>
</comment>
<evidence type="ECO:0000313" key="3">
    <source>
        <dbReference type="Proteomes" id="UP000708208"/>
    </source>
</evidence>
<reference evidence="2" key="1">
    <citation type="submission" date="2021-06" db="EMBL/GenBank/DDBJ databases">
        <authorList>
            <person name="Hodson N. C."/>
            <person name="Mongue J. A."/>
            <person name="Jaron S. K."/>
        </authorList>
    </citation>
    <scope>NUCLEOTIDE SEQUENCE</scope>
</reference>